<dbReference type="InterPro" id="IPR014883">
    <property type="entry name" value="VRR_NUC"/>
</dbReference>
<reference evidence="5" key="1">
    <citation type="journal article" date="2021" name="Proc. Natl. Acad. Sci. U.S.A.">
        <title>A Catalog of Tens of Thousands of Viruses from Human Metagenomes Reveals Hidden Associations with Chronic Diseases.</title>
        <authorList>
            <person name="Tisza M.J."/>
            <person name="Buck C.B."/>
        </authorList>
    </citation>
    <scope>NUCLEOTIDE SEQUENCE</scope>
    <source>
        <strain evidence="5">CttOT32</strain>
    </source>
</reference>
<feature type="domain" description="VRR-NUC" evidence="4">
    <location>
        <begin position="6"/>
        <end position="86"/>
    </location>
</feature>
<evidence type="ECO:0000256" key="2">
    <source>
        <dbReference type="ARBA" id="ARBA00022722"/>
    </source>
</evidence>
<proteinExistence type="predicted"/>
<dbReference type="SMART" id="SM00990">
    <property type="entry name" value="VRR_NUC"/>
    <property type="match status" value="1"/>
</dbReference>
<evidence type="ECO:0000256" key="3">
    <source>
        <dbReference type="ARBA" id="ARBA00022801"/>
    </source>
</evidence>
<comment type="cofactor">
    <cofactor evidence="1">
        <name>Mg(2+)</name>
        <dbReference type="ChEBI" id="CHEBI:18420"/>
    </cofactor>
</comment>
<accession>A0A8S5QN32</accession>
<keyword evidence="2" id="KW-0540">Nuclease</keyword>
<dbReference type="GO" id="GO:0016788">
    <property type="term" value="F:hydrolase activity, acting on ester bonds"/>
    <property type="evidence" value="ECO:0007669"/>
    <property type="project" value="InterPro"/>
</dbReference>
<keyword evidence="3" id="KW-0378">Hydrolase</keyword>
<dbReference type="GO" id="GO:0004518">
    <property type="term" value="F:nuclease activity"/>
    <property type="evidence" value="ECO:0007669"/>
    <property type="project" value="UniProtKB-KW"/>
</dbReference>
<evidence type="ECO:0000256" key="1">
    <source>
        <dbReference type="ARBA" id="ARBA00001946"/>
    </source>
</evidence>
<protein>
    <submittedName>
        <fullName evidence="5">This model contains proteins with the VRR-NUC domain</fullName>
    </submittedName>
</protein>
<dbReference type="InterPro" id="IPR011856">
    <property type="entry name" value="tRNA_endonuc-like_dom_sf"/>
</dbReference>
<dbReference type="EMBL" id="BK015694">
    <property type="protein sequence ID" value="DAE20402.1"/>
    <property type="molecule type" value="Genomic_DNA"/>
</dbReference>
<evidence type="ECO:0000313" key="5">
    <source>
        <dbReference type="EMBL" id="DAE20402.1"/>
    </source>
</evidence>
<name>A0A8S5QN32_9CAUD</name>
<evidence type="ECO:0000259" key="4">
    <source>
        <dbReference type="SMART" id="SM00990"/>
    </source>
</evidence>
<dbReference type="GO" id="GO:0003676">
    <property type="term" value="F:nucleic acid binding"/>
    <property type="evidence" value="ECO:0007669"/>
    <property type="project" value="InterPro"/>
</dbReference>
<organism evidence="5">
    <name type="scientific">Siphoviridae sp. cttOT32</name>
    <dbReference type="NCBI Taxonomy" id="2826493"/>
    <lineage>
        <taxon>Viruses</taxon>
        <taxon>Duplodnaviria</taxon>
        <taxon>Heunggongvirae</taxon>
        <taxon>Uroviricota</taxon>
        <taxon>Caudoviricetes</taxon>
    </lineage>
</organism>
<sequence>MRSTENSEKVFERTMSKYVENRGGMAIKLLSQFINGLPDRMYLLPGGTVIFVEFKSTGCKPRPIQRVILDRIAALDFNVRVVSNPDEYNDLKELIDFYVNGR</sequence>
<dbReference type="Gene3D" id="3.40.1350.10">
    <property type="match status" value="1"/>
</dbReference>